<feature type="domain" description="GIY-YIG" evidence="2">
    <location>
        <begin position="2"/>
        <end position="78"/>
    </location>
</feature>
<dbReference type="InterPro" id="IPR000305">
    <property type="entry name" value="GIY-YIG_endonuc"/>
</dbReference>
<dbReference type="CDD" id="cd10448">
    <property type="entry name" value="GIY-YIG_unchar_3"/>
    <property type="match status" value="1"/>
</dbReference>
<dbReference type="Pfam" id="PF01541">
    <property type="entry name" value="GIY-YIG"/>
    <property type="match status" value="1"/>
</dbReference>
<dbReference type="RefSeq" id="WP_130153582.1">
    <property type="nucleotide sequence ID" value="NZ_SCFB01000004.1"/>
</dbReference>
<dbReference type="AlphaFoldDB" id="A0A4Q7DJG0"/>
<gene>
    <name evidence="3" type="ORF">EQU50_02530</name>
</gene>
<dbReference type="EMBL" id="SCFB01000004">
    <property type="protein sequence ID" value="RZI46480.1"/>
    <property type="molecule type" value="Genomic_DNA"/>
</dbReference>
<evidence type="ECO:0000259" key="2">
    <source>
        <dbReference type="PROSITE" id="PS50164"/>
    </source>
</evidence>
<dbReference type="InterPro" id="IPR050190">
    <property type="entry name" value="UPF0213_domain"/>
</dbReference>
<dbReference type="OrthoDB" id="287318at2"/>
<dbReference type="SMART" id="SM00465">
    <property type="entry name" value="GIYc"/>
    <property type="match status" value="1"/>
</dbReference>
<dbReference type="SUPFAM" id="SSF82771">
    <property type="entry name" value="GIY-YIG endonuclease"/>
    <property type="match status" value="1"/>
</dbReference>
<protein>
    <submittedName>
        <fullName evidence="3">GIY-YIG nuclease family protein</fullName>
    </submittedName>
</protein>
<dbReference type="Gene3D" id="3.40.1440.10">
    <property type="entry name" value="GIY-YIG endonuclease"/>
    <property type="match status" value="1"/>
</dbReference>
<sequence length="95" mass="11533">MSVCWVYILCSKRNGCLYVGVTSDLARRIYEHKQKLIEGFSKKYGTDKLVYAEQFNDVREAICREKRIKKWNRIWKLKLIEEQNPEWKDLYEIIL</sequence>
<accession>A0A4Q7DJG0</accession>
<dbReference type="PANTHER" id="PTHR34477:SF5">
    <property type="entry name" value="BSL5627 PROTEIN"/>
    <property type="match status" value="1"/>
</dbReference>
<dbReference type="Proteomes" id="UP000293550">
    <property type="component" value="Unassembled WGS sequence"/>
</dbReference>
<proteinExistence type="inferred from homology"/>
<dbReference type="InterPro" id="IPR035901">
    <property type="entry name" value="GIY-YIG_endonuc_sf"/>
</dbReference>
<reference evidence="3 4" key="1">
    <citation type="submission" date="2018-10" db="EMBL/GenBank/DDBJ databases">
        <title>An updated phylogeny of the Alphaproteobacteria reveals that the parasitic Rickettsiales and Holosporales have independent origins.</title>
        <authorList>
            <person name="Munoz-Gomez S.A."/>
            <person name="Hess S."/>
            <person name="Burger G."/>
            <person name="Lang B.F."/>
            <person name="Susko E."/>
            <person name="Slamovits C.H."/>
            <person name="Roger A.J."/>
        </authorList>
    </citation>
    <scope>NUCLEOTIDE SEQUENCE [LARGE SCALE GENOMIC DNA]</scope>
    <source>
        <strain evidence="3">HOLO01</strain>
    </source>
</reference>
<dbReference type="PANTHER" id="PTHR34477">
    <property type="entry name" value="UPF0213 PROTEIN YHBQ"/>
    <property type="match status" value="1"/>
</dbReference>
<keyword evidence="4" id="KW-1185">Reference proteome</keyword>
<comment type="caution">
    <text evidence="3">The sequence shown here is derived from an EMBL/GenBank/DDBJ whole genome shotgun (WGS) entry which is preliminary data.</text>
</comment>
<evidence type="ECO:0000313" key="4">
    <source>
        <dbReference type="Proteomes" id="UP000293550"/>
    </source>
</evidence>
<comment type="similarity">
    <text evidence="1">Belongs to the UPF0213 family.</text>
</comment>
<evidence type="ECO:0000313" key="3">
    <source>
        <dbReference type="EMBL" id="RZI46480.1"/>
    </source>
</evidence>
<organism evidence="3 4">
    <name type="scientific">Candidatus Finniella inopinata</name>
    <dbReference type="NCBI Taxonomy" id="1696036"/>
    <lineage>
        <taxon>Bacteria</taxon>
        <taxon>Pseudomonadati</taxon>
        <taxon>Pseudomonadota</taxon>
        <taxon>Alphaproteobacteria</taxon>
        <taxon>Holosporales</taxon>
        <taxon>Candidatus Paracaedibacteraceae</taxon>
        <taxon>Candidatus Finniella</taxon>
    </lineage>
</organism>
<dbReference type="PROSITE" id="PS50164">
    <property type="entry name" value="GIY_YIG"/>
    <property type="match status" value="1"/>
</dbReference>
<name>A0A4Q7DJG0_9PROT</name>
<evidence type="ECO:0000256" key="1">
    <source>
        <dbReference type="ARBA" id="ARBA00007435"/>
    </source>
</evidence>